<feature type="domain" description="Ig-like" evidence="2">
    <location>
        <begin position="414"/>
        <end position="524"/>
    </location>
</feature>
<reference evidence="4" key="1">
    <citation type="submission" date="2022-11" db="UniProtKB">
        <authorList>
            <consortium name="WormBaseParasite"/>
        </authorList>
    </citation>
    <scope>IDENTIFICATION</scope>
</reference>
<dbReference type="PROSITE" id="PS50835">
    <property type="entry name" value="IG_LIKE"/>
    <property type="match status" value="3"/>
</dbReference>
<name>A0A915NIK8_9BILA</name>
<dbReference type="InterPro" id="IPR007110">
    <property type="entry name" value="Ig-like_dom"/>
</dbReference>
<dbReference type="PANTHER" id="PTHR46013">
    <property type="entry name" value="VASCULAR CELL ADHESION MOLECULE 1"/>
    <property type="match status" value="1"/>
</dbReference>
<proteinExistence type="predicted"/>
<dbReference type="SUPFAM" id="SSF48726">
    <property type="entry name" value="Immunoglobulin"/>
    <property type="match status" value="2"/>
</dbReference>
<feature type="region of interest" description="Disordered" evidence="1">
    <location>
        <begin position="790"/>
        <end position="840"/>
    </location>
</feature>
<dbReference type="WBParaSite" id="scf7180000419023.g3258">
    <property type="protein sequence ID" value="scf7180000419023.g3258"/>
    <property type="gene ID" value="scf7180000419023.g3258"/>
</dbReference>
<feature type="domain" description="Ig-like" evidence="2">
    <location>
        <begin position="7"/>
        <end position="89"/>
    </location>
</feature>
<feature type="compositionally biased region" description="Polar residues" evidence="1">
    <location>
        <begin position="790"/>
        <end position="799"/>
    </location>
</feature>
<feature type="compositionally biased region" description="Polar residues" evidence="1">
    <location>
        <begin position="816"/>
        <end position="826"/>
    </location>
</feature>
<dbReference type="InterPro" id="IPR003599">
    <property type="entry name" value="Ig_sub"/>
</dbReference>
<feature type="domain" description="Ig-like" evidence="2">
    <location>
        <begin position="95"/>
        <end position="206"/>
    </location>
</feature>
<evidence type="ECO:0000313" key="3">
    <source>
        <dbReference type="Proteomes" id="UP000887560"/>
    </source>
</evidence>
<keyword evidence="3" id="KW-1185">Reference proteome</keyword>
<dbReference type="AlphaFoldDB" id="A0A915NIK8"/>
<dbReference type="PANTHER" id="PTHR46013:SF7">
    <property type="entry name" value="IG-LIKE DOMAIN-CONTAINING PROTEIN"/>
    <property type="match status" value="1"/>
</dbReference>
<dbReference type="InterPro" id="IPR036179">
    <property type="entry name" value="Ig-like_dom_sf"/>
</dbReference>
<evidence type="ECO:0000256" key="1">
    <source>
        <dbReference type="SAM" id="MobiDB-lite"/>
    </source>
</evidence>
<dbReference type="InterPro" id="IPR003598">
    <property type="entry name" value="Ig_sub2"/>
</dbReference>
<dbReference type="Gene3D" id="2.60.40.10">
    <property type="entry name" value="Immunoglobulins"/>
    <property type="match status" value="2"/>
</dbReference>
<organism evidence="3 4">
    <name type="scientific">Meloidogyne floridensis</name>
    <dbReference type="NCBI Taxonomy" id="298350"/>
    <lineage>
        <taxon>Eukaryota</taxon>
        <taxon>Metazoa</taxon>
        <taxon>Ecdysozoa</taxon>
        <taxon>Nematoda</taxon>
        <taxon>Chromadorea</taxon>
        <taxon>Rhabditida</taxon>
        <taxon>Tylenchina</taxon>
        <taxon>Tylenchomorpha</taxon>
        <taxon>Tylenchoidea</taxon>
        <taxon>Meloidogynidae</taxon>
        <taxon>Meloidogyninae</taxon>
        <taxon>Meloidogyne</taxon>
    </lineage>
</organism>
<dbReference type="SMART" id="SM00408">
    <property type="entry name" value="IGc2"/>
    <property type="match status" value="2"/>
</dbReference>
<feature type="region of interest" description="Disordered" evidence="1">
    <location>
        <begin position="536"/>
        <end position="564"/>
    </location>
</feature>
<dbReference type="InterPro" id="IPR013783">
    <property type="entry name" value="Ig-like_fold"/>
</dbReference>
<dbReference type="CDD" id="cd00096">
    <property type="entry name" value="Ig"/>
    <property type="match status" value="1"/>
</dbReference>
<evidence type="ECO:0000313" key="4">
    <source>
        <dbReference type="WBParaSite" id="scf7180000419023.g3258"/>
    </source>
</evidence>
<dbReference type="SMART" id="SM00409">
    <property type="entry name" value="IG"/>
    <property type="match status" value="3"/>
</dbReference>
<evidence type="ECO:0000259" key="2">
    <source>
        <dbReference type="PROSITE" id="PS50835"/>
    </source>
</evidence>
<dbReference type="Pfam" id="PF13927">
    <property type="entry name" value="Ig_3"/>
    <property type="match status" value="1"/>
</dbReference>
<accession>A0A915NIK8</accession>
<dbReference type="Proteomes" id="UP000887560">
    <property type="component" value="Unplaced"/>
</dbReference>
<sequence>MFPTVEPRFMSTNQTKIIDRGSETTFQCKVLGNPTSIICWYHGKEQETPIHEGANLTIKNAQDWEEGEYRVCMAIHEAYGKEAKTASIYLDVFYPTKVIIEVEPEDNEKIRESGSIRLLCRSDSRSKEELKYTWNRDGEPERLEILANNQILLDLEVLLLNRMFPTVEPRFMSTNQTKIIDRGSETTFQCKVNKKFSAIQRQLFVDIYHGKEQETPIHEGANLTIKNAKDWEEVEYRCIAEEMTKNYLIIQSLFILILFIIKCSSLINVELIISDDYQESRQFNYLTKNQNFKCFLWYKLKEGNGEIKGIKGIEKNKNYFLFKDLPNKLNIINQGKVVHKNIKYENVELFIEIPNNVILKSIIPKAENLVLGNPTSIICWYHGKEQETPIHEGANLTIKNAQDWEEVEYRLKGPLKARFIEYILSENEKDITLICEVQSRVLSVNIQWLHNGRRMDVAERIRTSEGDGNNNKNKNRFQVKDDKLGKHLVPSKMTIFDFVEQDFGLWNCSARNDYGTVWEQKDVRLLGIFDKIGKTKMSSNSNRKRKKSPEPTNPGRTAVTKNNLQQQLIVQRAQTTSNQTNTAGGQQNQQVIQTTNSAERQTLVQEIAEKRRTRAIIQPENLHLLDLIDPATNLTNTDVLMLRWQKDYIFGELKGIVVFVKRAPTSKNGWDRGDLILEIGQQHEKERVAVFGWNEYAGILETANLNDVVVMRNLIVVPEDSVRVKWSGSIEFKLKFVKGSTMNIEGRGQINVNQDAVISRGGPSTSTVAAAVPRPNSNTETLQLVDRASNSINNGSNQDPEIEYLSPAPSPVVSESGASTSSQTNWELRASRRSPRPIRTEGYHQPITRAASDVILFLIKQTH</sequence>
<protein>
    <submittedName>
        <fullName evidence="4">Ig-like domain-containing protein</fullName>
    </submittedName>
</protein>